<dbReference type="Pfam" id="PF04865">
    <property type="entry name" value="Baseplate_J"/>
    <property type="match status" value="1"/>
</dbReference>
<dbReference type="InterPro" id="IPR058531">
    <property type="entry name" value="Baseplate_J_M"/>
</dbReference>
<dbReference type="STRING" id="474960.SAMN05216180_1008"/>
<keyword evidence="5" id="KW-1185">Reference proteome</keyword>
<dbReference type="InterPro" id="IPR058530">
    <property type="entry name" value="Baseplate_J-like_C"/>
</dbReference>
<dbReference type="EMBL" id="FOCG01000001">
    <property type="protein sequence ID" value="SEM63756.1"/>
    <property type="molecule type" value="Genomic_DNA"/>
</dbReference>
<feature type="domain" description="Baseplate J-like C-terminal" evidence="3">
    <location>
        <begin position="301"/>
        <end position="363"/>
    </location>
</feature>
<protein>
    <submittedName>
        <fullName evidence="4">Phage-related baseplate assembly protein</fullName>
    </submittedName>
</protein>
<dbReference type="InterPro" id="IPR006949">
    <property type="entry name" value="Barrel_Baseplate_J-like"/>
</dbReference>
<sequence>MTDKESGFPDINFVDTDTETLVTSLIQSYEMFTGRTLYPADPTRLFILWIADIIIQERVIINESAKQNVPRYAQGKYLDSLAEIFRDTYRLGAKSAKSTFRFYLSKALTVPQMIPQNTRVTLDGKITFETTEDLYIKAGELYGDVAATCQTVGTIGNGFVPGQITQLVDVYPYYEKVENITTSAGGAEEETDEAFYKRMRESMETFSTAGPIGAYEYHAKSASTIIADVKATSPTPGVVDVRVLLQGGKLPDTEILNEVANVLKADDVRPLTDNVKVAAPEAVPYSIDFTYYMWERGENSAEVIAEEVNAAVNKYKQWQSTKMGRDINPSYLISMVMATGVKRVDIRSPFFTTLADNAVAVAEKTIIVNGGIENE</sequence>
<dbReference type="Proteomes" id="UP000199158">
    <property type="component" value="Unassembled WGS sequence"/>
</dbReference>
<dbReference type="AlphaFoldDB" id="A0A1H7ZZU6"/>
<name>A0A1H7ZZU6_9FIRM</name>
<reference evidence="4 5" key="1">
    <citation type="submission" date="2016-10" db="EMBL/GenBank/DDBJ databases">
        <authorList>
            <person name="de Groot N.N."/>
        </authorList>
    </citation>
    <scope>NUCLEOTIDE SEQUENCE [LARGE SCALE GENOMIC DNA]</scope>
    <source>
        <strain evidence="4 5">CGMCC 1.5070</strain>
    </source>
</reference>
<feature type="domain" description="Baseplate J-like central" evidence="2">
    <location>
        <begin position="207"/>
        <end position="279"/>
    </location>
</feature>
<gene>
    <name evidence="4" type="ORF">SAMN05216180_1008</name>
</gene>
<proteinExistence type="predicted"/>
<organism evidence="4 5">
    <name type="scientific">Hydrogenoanaerobacterium saccharovorans</name>
    <dbReference type="NCBI Taxonomy" id="474960"/>
    <lineage>
        <taxon>Bacteria</taxon>
        <taxon>Bacillati</taxon>
        <taxon>Bacillota</taxon>
        <taxon>Clostridia</taxon>
        <taxon>Eubacteriales</taxon>
        <taxon>Oscillospiraceae</taxon>
        <taxon>Hydrogenoanaerobacterium</taxon>
    </lineage>
</organism>
<evidence type="ECO:0000313" key="4">
    <source>
        <dbReference type="EMBL" id="SEM63756.1"/>
    </source>
</evidence>
<evidence type="ECO:0000259" key="1">
    <source>
        <dbReference type="Pfam" id="PF04865"/>
    </source>
</evidence>
<dbReference type="PANTHER" id="PTHR35862">
    <property type="entry name" value="FELS-2 PROPHAGE PROTEIN"/>
    <property type="match status" value="1"/>
</dbReference>
<evidence type="ECO:0000313" key="5">
    <source>
        <dbReference type="Proteomes" id="UP000199158"/>
    </source>
</evidence>
<dbReference type="PIRSF" id="PIRSF020481">
    <property type="entry name" value="BAP"/>
    <property type="match status" value="1"/>
</dbReference>
<dbReference type="OrthoDB" id="9793802at2"/>
<feature type="domain" description="Baseplate protein J-like barrel" evidence="1">
    <location>
        <begin position="111"/>
        <end position="186"/>
    </location>
</feature>
<dbReference type="Pfam" id="PF26078">
    <property type="entry name" value="Baseplate_J_M"/>
    <property type="match status" value="1"/>
</dbReference>
<dbReference type="RefSeq" id="WP_092752254.1">
    <property type="nucleotide sequence ID" value="NZ_FOCG01000001.1"/>
</dbReference>
<dbReference type="InterPro" id="IPR014507">
    <property type="entry name" value="Baseplate_assembly_J_pred"/>
</dbReference>
<evidence type="ECO:0000259" key="3">
    <source>
        <dbReference type="Pfam" id="PF26079"/>
    </source>
</evidence>
<evidence type="ECO:0000259" key="2">
    <source>
        <dbReference type="Pfam" id="PF26078"/>
    </source>
</evidence>
<accession>A0A1H7ZZU6</accession>
<dbReference type="InterPro" id="IPR052726">
    <property type="entry name" value="Phage_Baseplate_Hub"/>
</dbReference>
<dbReference type="Pfam" id="PF26079">
    <property type="entry name" value="Baseplate_J_C"/>
    <property type="match status" value="1"/>
</dbReference>
<dbReference type="PANTHER" id="PTHR35862:SF1">
    <property type="entry name" value="FELS-2 PROPHAGE PROTEIN"/>
    <property type="match status" value="1"/>
</dbReference>